<dbReference type="PANTHER" id="PTHR36505:SF1">
    <property type="entry name" value="BLR1072 PROTEIN"/>
    <property type="match status" value="1"/>
</dbReference>
<dbReference type="Gene3D" id="2.30.30.240">
    <property type="entry name" value="PRC-barrel domain"/>
    <property type="match status" value="1"/>
</dbReference>
<accession>A0A5C5GDB7</accession>
<dbReference type="Pfam" id="PF05239">
    <property type="entry name" value="PRC"/>
    <property type="match status" value="1"/>
</dbReference>
<feature type="domain" description="PRC-barrel" evidence="2">
    <location>
        <begin position="69"/>
        <end position="123"/>
    </location>
</feature>
<evidence type="ECO:0000256" key="1">
    <source>
        <dbReference type="SAM" id="SignalP"/>
    </source>
</evidence>
<dbReference type="InterPro" id="IPR027275">
    <property type="entry name" value="PRC-brl_dom"/>
</dbReference>
<evidence type="ECO:0000313" key="4">
    <source>
        <dbReference type="Proteomes" id="UP000314011"/>
    </source>
</evidence>
<dbReference type="OrthoDB" id="7876889at2"/>
<evidence type="ECO:0000259" key="2">
    <source>
        <dbReference type="Pfam" id="PF05239"/>
    </source>
</evidence>
<dbReference type="AlphaFoldDB" id="A0A5C5GDB7"/>
<comment type="caution">
    <text evidence="3">The sequence shown here is derived from an EMBL/GenBank/DDBJ whole genome shotgun (WGS) entry which is preliminary data.</text>
</comment>
<feature type="chain" id="PRO_5022805222" description="PRC-barrel domain-containing protein" evidence="1">
    <location>
        <begin position="22"/>
        <end position="148"/>
    </location>
</feature>
<dbReference type="PANTHER" id="PTHR36505">
    <property type="entry name" value="BLR1072 PROTEIN"/>
    <property type="match status" value="1"/>
</dbReference>
<protein>
    <recommendedName>
        <fullName evidence="2">PRC-barrel domain-containing protein</fullName>
    </recommendedName>
</protein>
<dbReference type="RefSeq" id="WP_140196585.1">
    <property type="nucleotide sequence ID" value="NZ_CP065915.1"/>
</dbReference>
<evidence type="ECO:0000313" key="3">
    <source>
        <dbReference type="EMBL" id="TNY31529.1"/>
    </source>
</evidence>
<reference evidence="3 4" key="1">
    <citation type="submission" date="2019-06" db="EMBL/GenBank/DDBJ databases">
        <title>Genome of new Rhodobacteraceae sp. SM1903.</title>
        <authorList>
            <person name="Ren X."/>
        </authorList>
    </citation>
    <scope>NUCLEOTIDE SEQUENCE [LARGE SCALE GENOMIC DNA]</scope>
    <source>
        <strain evidence="3 4">SM1903</strain>
    </source>
</reference>
<name>A0A5C5GDB7_9RHOB</name>
<proteinExistence type="predicted"/>
<dbReference type="EMBL" id="VFFF01000002">
    <property type="protein sequence ID" value="TNY31529.1"/>
    <property type="molecule type" value="Genomic_DNA"/>
</dbReference>
<dbReference type="Proteomes" id="UP000314011">
    <property type="component" value="Unassembled WGS sequence"/>
</dbReference>
<keyword evidence="1" id="KW-0732">Signal</keyword>
<sequence length="148" mass="15189">MQVVKTFVSAALIACALPAIAQETAVSGIGSVDFEASDYLGTTLLNQRLYATGGEGMAEDAAMAQGSWKNIGEIHDLVISEDGTVKAAIVGVGGFLGIGEKDVAIALDRIARTVDEAGQTVHVVDVTTEELQAAAAFEGLPEIAPAED</sequence>
<feature type="signal peptide" evidence="1">
    <location>
        <begin position="1"/>
        <end position="21"/>
    </location>
</feature>
<dbReference type="InterPro" id="IPR011033">
    <property type="entry name" value="PRC_barrel-like_sf"/>
</dbReference>
<gene>
    <name evidence="3" type="ORF">FHY64_16095</name>
</gene>
<organism evidence="3 4">
    <name type="scientific">Pelagovum pacificum</name>
    <dbReference type="NCBI Taxonomy" id="2588711"/>
    <lineage>
        <taxon>Bacteria</taxon>
        <taxon>Pseudomonadati</taxon>
        <taxon>Pseudomonadota</taxon>
        <taxon>Alphaproteobacteria</taxon>
        <taxon>Rhodobacterales</taxon>
        <taxon>Paracoccaceae</taxon>
        <taxon>Pelagovum</taxon>
    </lineage>
</organism>
<keyword evidence="4" id="KW-1185">Reference proteome</keyword>
<dbReference type="SUPFAM" id="SSF50346">
    <property type="entry name" value="PRC-barrel domain"/>
    <property type="match status" value="1"/>
</dbReference>